<feature type="region of interest" description="Disordered" evidence="1">
    <location>
        <begin position="316"/>
        <end position="359"/>
    </location>
</feature>
<gene>
    <name evidence="2" type="ORF">SNEC2469_LOCUS6366</name>
</gene>
<evidence type="ECO:0000313" key="3">
    <source>
        <dbReference type="Proteomes" id="UP000601435"/>
    </source>
</evidence>
<accession>A0A812MP03</accession>
<proteinExistence type="predicted"/>
<feature type="region of interest" description="Disordered" evidence="1">
    <location>
        <begin position="160"/>
        <end position="180"/>
    </location>
</feature>
<dbReference type="EMBL" id="CAJNJA010011219">
    <property type="protein sequence ID" value="CAE7268122.1"/>
    <property type="molecule type" value="Genomic_DNA"/>
</dbReference>
<comment type="caution">
    <text evidence="2">The sequence shown here is derived from an EMBL/GenBank/DDBJ whole genome shotgun (WGS) entry which is preliminary data.</text>
</comment>
<feature type="compositionally biased region" description="Basic and acidic residues" evidence="1">
    <location>
        <begin position="417"/>
        <end position="427"/>
    </location>
</feature>
<dbReference type="Proteomes" id="UP000601435">
    <property type="component" value="Unassembled WGS sequence"/>
</dbReference>
<feature type="compositionally biased region" description="Low complexity" evidence="1">
    <location>
        <begin position="160"/>
        <end position="176"/>
    </location>
</feature>
<dbReference type="AlphaFoldDB" id="A0A812MP03"/>
<keyword evidence="3" id="KW-1185">Reference proteome</keyword>
<evidence type="ECO:0000256" key="1">
    <source>
        <dbReference type="SAM" id="MobiDB-lite"/>
    </source>
</evidence>
<feature type="compositionally biased region" description="Polar residues" evidence="1">
    <location>
        <begin position="72"/>
        <end position="90"/>
    </location>
</feature>
<reference evidence="2" key="1">
    <citation type="submission" date="2021-02" db="EMBL/GenBank/DDBJ databases">
        <authorList>
            <person name="Dougan E. K."/>
            <person name="Rhodes N."/>
            <person name="Thang M."/>
            <person name="Chan C."/>
        </authorList>
    </citation>
    <scope>NUCLEOTIDE SEQUENCE</scope>
</reference>
<protein>
    <submittedName>
        <fullName evidence="2">Uncharacterized protein</fullName>
    </submittedName>
</protein>
<organism evidence="2 3">
    <name type="scientific">Symbiodinium necroappetens</name>
    <dbReference type="NCBI Taxonomy" id="1628268"/>
    <lineage>
        <taxon>Eukaryota</taxon>
        <taxon>Sar</taxon>
        <taxon>Alveolata</taxon>
        <taxon>Dinophyceae</taxon>
        <taxon>Suessiales</taxon>
        <taxon>Symbiodiniaceae</taxon>
        <taxon>Symbiodinium</taxon>
    </lineage>
</organism>
<feature type="region of interest" description="Disordered" evidence="1">
    <location>
        <begin position="401"/>
        <end position="445"/>
    </location>
</feature>
<feature type="region of interest" description="Disordered" evidence="1">
    <location>
        <begin position="72"/>
        <end position="143"/>
    </location>
</feature>
<name>A0A812MP03_9DINO</name>
<feature type="compositionally biased region" description="Basic residues" evidence="1">
    <location>
        <begin position="244"/>
        <end position="256"/>
    </location>
</feature>
<feature type="region of interest" description="Disordered" evidence="1">
    <location>
        <begin position="458"/>
        <end position="505"/>
    </location>
</feature>
<evidence type="ECO:0000313" key="2">
    <source>
        <dbReference type="EMBL" id="CAE7268122.1"/>
    </source>
</evidence>
<feature type="region of interest" description="Disordered" evidence="1">
    <location>
        <begin position="244"/>
        <end position="288"/>
    </location>
</feature>
<sequence length="505" mass="55378">MDSADDVGVPVRRKQKKHFLEDSRLVWELLGDEPSSDRGCHDLHRDALGRRGSGLCRGSDSVPLCLGQKARSVSPQTQVSPISPLQSPHGQSRAVPDEVAEYGFTRLRKSPHGGRRDASPLAWPEPSEGFPSPTPSYRACSRRQDSRQARACLELFAPDAGSAAPSSMPSARSRSSQGWVGWGQNEVTDRREQERVLLQEEVQSGMTRRSGRCMRDGSLRNVLRHTGVPHPSSCDDLRQDKILPRRGSRSATHRSSSRMAAVLSPCRAQEEFPSARAETPHSRRAGSMHKASDLWAPWLLNYEKELHEQRTRLSSASMEGRAGRPAPAPFPCGGLHLAGGSVRDTGIRRGRSPDAPAWDAAGKAAKGIFESSFDRVLEWMEVSEPIEDKCADGIQWFKAPEAMPLRSAGPAKSARSSRRESPRRAEEDQAMAPHSSPSRFYEQPSRLHEQLAQETFLVAPASGRAGKPTDLGFDAPKWPAVESPRSHGSVFPQSLSPPALFAPVL</sequence>